<dbReference type="RefSeq" id="WP_106568860.1">
    <property type="nucleotide sequence ID" value="NZ_PYGF01000016.1"/>
</dbReference>
<keyword evidence="1" id="KW-0378">Hydrolase</keyword>
<dbReference type="EMBL" id="PYGF01000016">
    <property type="protein sequence ID" value="PSK99829.1"/>
    <property type="molecule type" value="Genomic_DNA"/>
</dbReference>
<dbReference type="Gene3D" id="3.75.10.10">
    <property type="entry name" value="L-arginine/glycine Amidinotransferase, Chain A"/>
    <property type="match status" value="1"/>
</dbReference>
<dbReference type="Proteomes" id="UP000240708">
    <property type="component" value="Unassembled WGS sequence"/>
</dbReference>
<proteinExistence type="predicted"/>
<organism evidence="2 3">
    <name type="scientific">Cecembia rubra</name>
    <dbReference type="NCBI Taxonomy" id="1485585"/>
    <lineage>
        <taxon>Bacteria</taxon>
        <taxon>Pseudomonadati</taxon>
        <taxon>Bacteroidota</taxon>
        <taxon>Cytophagia</taxon>
        <taxon>Cytophagales</taxon>
        <taxon>Cyclobacteriaceae</taxon>
        <taxon>Cecembia</taxon>
    </lineage>
</organism>
<gene>
    <name evidence="2" type="ORF">CLV48_11619</name>
</gene>
<dbReference type="PROSITE" id="PS51257">
    <property type="entry name" value="PROKAR_LIPOPROTEIN"/>
    <property type="match status" value="1"/>
</dbReference>
<accession>A0A2P8DRJ4</accession>
<dbReference type="InterPro" id="IPR007466">
    <property type="entry name" value="Peptidyl-Arg-deiminase_porph"/>
</dbReference>
<reference evidence="2 3" key="1">
    <citation type="submission" date="2018-03" db="EMBL/GenBank/DDBJ databases">
        <title>Genomic Encyclopedia of Archaeal and Bacterial Type Strains, Phase II (KMG-II): from individual species to whole genera.</title>
        <authorList>
            <person name="Goeker M."/>
        </authorList>
    </citation>
    <scope>NUCLEOTIDE SEQUENCE [LARGE SCALE GENOMIC DNA]</scope>
    <source>
        <strain evidence="2 3">DSM 28057</strain>
    </source>
</reference>
<evidence type="ECO:0000313" key="3">
    <source>
        <dbReference type="Proteomes" id="UP000240708"/>
    </source>
</evidence>
<name>A0A2P8DRJ4_9BACT</name>
<dbReference type="AlphaFoldDB" id="A0A2P8DRJ4"/>
<evidence type="ECO:0000313" key="2">
    <source>
        <dbReference type="EMBL" id="PSK99829.1"/>
    </source>
</evidence>
<dbReference type="GO" id="GO:0009446">
    <property type="term" value="P:putrescine biosynthetic process"/>
    <property type="evidence" value="ECO:0007669"/>
    <property type="project" value="InterPro"/>
</dbReference>
<dbReference type="SUPFAM" id="SSF55909">
    <property type="entry name" value="Pentein"/>
    <property type="match status" value="1"/>
</dbReference>
<comment type="caution">
    <text evidence="2">The sequence shown here is derived from an EMBL/GenBank/DDBJ whole genome shotgun (WGS) entry which is preliminary data.</text>
</comment>
<protein>
    <submittedName>
        <fullName evidence="2">Agmatine deiminase</fullName>
    </submittedName>
</protein>
<dbReference type="GO" id="GO:0047632">
    <property type="term" value="F:agmatine deiminase activity"/>
    <property type="evidence" value="ECO:0007669"/>
    <property type="project" value="TreeGrafter"/>
</dbReference>
<dbReference type="OrthoDB" id="9808013at2"/>
<dbReference type="GO" id="GO:0004668">
    <property type="term" value="F:protein-arginine deiminase activity"/>
    <property type="evidence" value="ECO:0007669"/>
    <property type="project" value="InterPro"/>
</dbReference>
<evidence type="ECO:0000256" key="1">
    <source>
        <dbReference type="ARBA" id="ARBA00022801"/>
    </source>
</evidence>
<keyword evidence="3" id="KW-1185">Reference proteome</keyword>
<sequence>MKNLIFFVFLIVIIFSCRQERRDPAIFYYPAEWEPQEAILLGWAEREPGFFPLAADVARALEGSTYVIFVSDTSENQMVFKEYLLEQGLDTSKFTFLSVPIRQSLALRDIGPVYLVNGLGDKKVIDFRWSYQDYFERFLIEKGIDAEEAKSDASFFDRNQKTDSLLAVKDGLEVITSDLNLDGGALEVNGKGTILLNEAWMFMVNPTSTKESMEQELHRTLGVQHFIWVGKGLVEDGDISKIIIPGYVAMGTAGHTDEYIRFANANTILLAWVDEEEKNLHPIHAENHKRMQETYEILKKAKDQDGRPFSIIKVPLPDLRYRPNVVVEGWAMSDSTIGKEYFAPDQDVQLGDTFQYLSSSSYLNFLISNDKVLLPTYLHVGSSPEKEERVKNIFSSLYPDKTLVWIDATTYNWWGGGIHCFTKQVPKVN</sequence>
<dbReference type="PANTHER" id="PTHR31377">
    <property type="entry name" value="AGMATINE DEIMINASE-RELATED"/>
    <property type="match status" value="1"/>
</dbReference>
<dbReference type="Pfam" id="PF04371">
    <property type="entry name" value="PAD_porph"/>
    <property type="match status" value="1"/>
</dbReference>
<dbReference type="PANTHER" id="PTHR31377:SF0">
    <property type="entry name" value="AGMATINE DEIMINASE-RELATED"/>
    <property type="match status" value="1"/>
</dbReference>